<comment type="caution">
    <text evidence="2">The sequence shown here is derived from an EMBL/GenBank/DDBJ whole genome shotgun (WGS) entry which is preliminary data.</text>
</comment>
<feature type="compositionally biased region" description="Low complexity" evidence="1">
    <location>
        <begin position="65"/>
        <end position="75"/>
    </location>
</feature>
<gene>
    <name evidence="2" type="ORF">BHE90_016074</name>
</gene>
<reference evidence="2 3" key="1">
    <citation type="submission" date="2017-06" db="EMBL/GenBank/DDBJ databases">
        <title>Comparative genomic analysis of Ambrosia Fusariam Clade fungi.</title>
        <authorList>
            <person name="Stajich J.E."/>
            <person name="Carrillo J."/>
            <person name="Kijimoto T."/>
            <person name="Eskalen A."/>
            <person name="O'Donnell K."/>
            <person name="Kasson M."/>
        </authorList>
    </citation>
    <scope>NUCLEOTIDE SEQUENCE [LARGE SCALE GENOMIC DNA]</scope>
    <source>
        <strain evidence="2 3">UCR1854</strain>
    </source>
</reference>
<dbReference type="AlphaFoldDB" id="A0A430L1J4"/>
<evidence type="ECO:0000256" key="1">
    <source>
        <dbReference type="SAM" id="MobiDB-lite"/>
    </source>
</evidence>
<keyword evidence="3" id="KW-1185">Reference proteome</keyword>
<name>A0A430L1J4_9HYPO</name>
<evidence type="ECO:0000313" key="3">
    <source>
        <dbReference type="Proteomes" id="UP000287124"/>
    </source>
</evidence>
<protein>
    <submittedName>
        <fullName evidence="2">Uncharacterized protein</fullName>
    </submittedName>
</protein>
<sequence length="75" mass="8409">MRNQLPEDKTPKAQGAITPPPPCTTIDSPKGPRPPRTSPRRRKLQAVTATKYRSPSAYAVDAETQQQQQQQQQQQ</sequence>
<dbReference type="EMBL" id="MIKF01000561">
    <property type="protein sequence ID" value="RTE69550.1"/>
    <property type="molecule type" value="Genomic_DNA"/>
</dbReference>
<dbReference type="Proteomes" id="UP000287124">
    <property type="component" value="Unassembled WGS sequence"/>
</dbReference>
<proteinExistence type="predicted"/>
<organism evidence="2 3">
    <name type="scientific">Fusarium euwallaceae</name>
    <dbReference type="NCBI Taxonomy" id="1147111"/>
    <lineage>
        <taxon>Eukaryota</taxon>
        <taxon>Fungi</taxon>
        <taxon>Dikarya</taxon>
        <taxon>Ascomycota</taxon>
        <taxon>Pezizomycotina</taxon>
        <taxon>Sordariomycetes</taxon>
        <taxon>Hypocreomycetidae</taxon>
        <taxon>Hypocreales</taxon>
        <taxon>Nectriaceae</taxon>
        <taxon>Fusarium</taxon>
        <taxon>Fusarium solani species complex</taxon>
    </lineage>
</organism>
<feature type="region of interest" description="Disordered" evidence="1">
    <location>
        <begin position="1"/>
        <end position="75"/>
    </location>
</feature>
<evidence type="ECO:0000313" key="2">
    <source>
        <dbReference type="EMBL" id="RTE69550.1"/>
    </source>
</evidence>
<feature type="compositionally biased region" description="Basic and acidic residues" evidence="1">
    <location>
        <begin position="1"/>
        <end position="11"/>
    </location>
</feature>
<accession>A0A430L1J4</accession>